<dbReference type="PANTHER" id="PTHR35152:SF1">
    <property type="entry name" value="DOMAIN SIGNALLING PROTEIN, PUTATIVE (AFU_ORTHOLOGUE AFUA_5G11310)-RELATED"/>
    <property type="match status" value="1"/>
</dbReference>
<dbReference type="GeneID" id="63783452"/>
<evidence type="ECO:0008006" key="4">
    <source>
        <dbReference type="Google" id="ProtNLM"/>
    </source>
</evidence>
<sequence length="668" mass="75340">MILRIAIGGFLAGLGHIFVELINLQTVSNVDVRVTQCHYCYAALFSCFGSMLAMAAIFRLRYQWAAQWFYLLALCFASTVVTIGVEAIFLDGLVIRYTAQTMHQRQQHHRFALVQVLLLIVASSTCVAIMLYVGISIIRRAQAKSRAKQVSLAAVFFDTQGHVLINMHDGGLPTQEMTASFMEFSIADVFDASSPVFRWMFKASTNWHLIAPMLTRMKIHLASCSDIQHNSSRETFSIYFRELFCCGAQQLAEKMGIPLRHMGVCFDKIAQTGGRKRSSSMDIERTSVNSRTGQVIFLVRHVEERDVERFVANGFRFANPVNVAASICASLCLTKDQVIEHLRIMSHYKPLVPQWRPGLHVGCFGVQASLVGGFKILVPHEDRTCLPVAFVQDHMLREECLAFVRKHYGKSVREVLLHCDSDSAALDMEIKAFRSRLMHALNRLQDLVRDLDFDDAYLLPELIRLETKNRGTTQLLLFKYAIPIHALKLCKQLEFIPFAMFNLFQQVHGPELQTSFMRSLHTEFTPIFDLLSAGTNNLSVRTMESGNRSMTARQVSRMFEGVMVQEAIEMRIDTEEKDEDVSLTATFADDAHGAHRAGLEKQIWVLENYPELPEIKGSPLAAQHRPFGARPAKQQPQVTSAAVAGEVEVLTWAEVALRTRPNMTGLPY</sequence>
<dbReference type="Proteomes" id="UP000193685">
    <property type="component" value="Unassembled WGS sequence"/>
</dbReference>
<feature type="transmembrane region" description="Helical" evidence="1">
    <location>
        <begin position="68"/>
        <end position="90"/>
    </location>
</feature>
<dbReference type="EMBL" id="MCFI01000008">
    <property type="protein sequence ID" value="ORY83014.1"/>
    <property type="molecule type" value="Genomic_DNA"/>
</dbReference>
<evidence type="ECO:0000313" key="3">
    <source>
        <dbReference type="Proteomes" id="UP000193685"/>
    </source>
</evidence>
<keyword evidence="1" id="KW-1133">Transmembrane helix</keyword>
<feature type="transmembrane region" description="Helical" evidence="1">
    <location>
        <begin position="39"/>
        <end position="62"/>
    </location>
</feature>
<dbReference type="OrthoDB" id="264015at2759"/>
<name>A0A1Y2FI04_PROLT</name>
<accession>A0A1Y2FI04</accession>
<proteinExistence type="predicted"/>
<dbReference type="AlphaFoldDB" id="A0A1Y2FI04"/>
<reference evidence="2 3" key="1">
    <citation type="submission" date="2016-07" db="EMBL/GenBank/DDBJ databases">
        <title>Pervasive Adenine N6-methylation of Active Genes in Fungi.</title>
        <authorList>
            <consortium name="DOE Joint Genome Institute"/>
            <person name="Mondo S.J."/>
            <person name="Dannebaum R.O."/>
            <person name="Kuo R.C."/>
            <person name="Labutti K."/>
            <person name="Haridas S."/>
            <person name="Kuo A."/>
            <person name="Salamov A."/>
            <person name="Ahrendt S.R."/>
            <person name="Lipzen A."/>
            <person name="Sullivan W."/>
            <person name="Andreopoulos W.B."/>
            <person name="Clum A."/>
            <person name="Lindquist E."/>
            <person name="Daum C."/>
            <person name="Ramamoorthy G.K."/>
            <person name="Gryganskyi A."/>
            <person name="Culley D."/>
            <person name="Magnuson J.K."/>
            <person name="James T.Y."/>
            <person name="O'Malley M.A."/>
            <person name="Stajich J.E."/>
            <person name="Spatafora J.W."/>
            <person name="Visel A."/>
            <person name="Grigoriev I.V."/>
        </authorList>
    </citation>
    <scope>NUCLEOTIDE SEQUENCE [LARGE SCALE GENOMIC DNA]</scope>
    <source>
        <strain evidence="2 3">12-1054</strain>
    </source>
</reference>
<evidence type="ECO:0000256" key="1">
    <source>
        <dbReference type="SAM" id="Phobius"/>
    </source>
</evidence>
<gene>
    <name evidence="2" type="ORF">BCR37DRAFT_290168</name>
</gene>
<keyword evidence="1" id="KW-0812">Transmembrane</keyword>
<keyword evidence="3" id="KW-1185">Reference proteome</keyword>
<keyword evidence="1" id="KW-0472">Membrane</keyword>
<feature type="transmembrane region" description="Helical" evidence="1">
    <location>
        <begin position="111"/>
        <end position="135"/>
    </location>
</feature>
<feature type="transmembrane region" description="Helical" evidence="1">
    <location>
        <begin position="6"/>
        <end position="27"/>
    </location>
</feature>
<dbReference type="RefSeq" id="XP_040725595.1">
    <property type="nucleotide sequence ID" value="XM_040866853.1"/>
</dbReference>
<organism evidence="2 3">
    <name type="scientific">Protomyces lactucae-debilis</name>
    <dbReference type="NCBI Taxonomy" id="2754530"/>
    <lineage>
        <taxon>Eukaryota</taxon>
        <taxon>Fungi</taxon>
        <taxon>Dikarya</taxon>
        <taxon>Ascomycota</taxon>
        <taxon>Taphrinomycotina</taxon>
        <taxon>Taphrinomycetes</taxon>
        <taxon>Taphrinales</taxon>
        <taxon>Protomycetaceae</taxon>
        <taxon>Protomyces</taxon>
    </lineage>
</organism>
<dbReference type="PANTHER" id="PTHR35152">
    <property type="entry name" value="DOMAIN SIGNALLING PROTEIN, PUTATIVE (AFU_ORTHOLOGUE AFUA_5G11310)-RELATED"/>
    <property type="match status" value="1"/>
</dbReference>
<protein>
    <recommendedName>
        <fullName evidence="4">MHYT domain-containing protein</fullName>
    </recommendedName>
</protein>
<dbReference type="STRING" id="56484.A0A1Y2FI04"/>
<evidence type="ECO:0000313" key="2">
    <source>
        <dbReference type="EMBL" id="ORY83014.1"/>
    </source>
</evidence>
<comment type="caution">
    <text evidence="2">The sequence shown here is derived from an EMBL/GenBank/DDBJ whole genome shotgun (WGS) entry which is preliminary data.</text>
</comment>